<dbReference type="PANTHER" id="PTHR43591">
    <property type="entry name" value="METHYLTRANSFERASE"/>
    <property type="match status" value="1"/>
</dbReference>
<evidence type="ECO:0000313" key="2">
    <source>
        <dbReference type="Proteomes" id="UP001176059"/>
    </source>
</evidence>
<dbReference type="Gene3D" id="3.40.50.150">
    <property type="entry name" value="Vaccinia Virus protein VP39"/>
    <property type="match status" value="1"/>
</dbReference>
<organism evidence="1 2">
    <name type="scientific">Lentinula guzmanii</name>
    <dbReference type="NCBI Taxonomy" id="2804957"/>
    <lineage>
        <taxon>Eukaryota</taxon>
        <taxon>Fungi</taxon>
        <taxon>Dikarya</taxon>
        <taxon>Basidiomycota</taxon>
        <taxon>Agaricomycotina</taxon>
        <taxon>Agaricomycetes</taxon>
        <taxon>Agaricomycetidae</taxon>
        <taxon>Agaricales</taxon>
        <taxon>Marasmiineae</taxon>
        <taxon>Omphalotaceae</taxon>
        <taxon>Lentinula</taxon>
    </lineage>
</organism>
<dbReference type="SUPFAM" id="SSF53335">
    <property type="entry name" value="S-adenosyl-L-methionine-dependent methyltransferases"/>
    <property type="match status" value="1"/>
</dbReference>
<keyword evidence="2" id="KW-1185">Reference proteome</keyword>
<dbReference type="Pfam" id="PF13489">
    <property type="entry name" value="Methyltransf_23"/>
    <property type="match status" value="1"/>
</dbReference>
<proteinExistence type="predicted"/>
<dbReference type="EMBL" id="JANVFO010000017">
    <property type="protein sequence ID" value="KAJ3733483.1"/>
    <property type="molecule type" value="Genomic_DNA"/>
</dbReference>
<dbReference type="InterPro" id="IPR029063">
    <property type="entry name" value="SAM-dependent_MTases_sf"/>
</dbReference>
<sequence length="296" mass="32879">MSDQSSQRYYASKQYLLPADNAETKRLEVQHNMIAGVLGGRLSVAPTNLTTGDRVLESAAGSGIWALEFFQKNYADDIVLNIECIDISPAQFPTSHPPEIHFSVKSVVDLPDPEWTDIFTYAHQRLLITAMNDSLWRSAVSELFRVVRPGGWVELVELEAQDFNSWSVGPYSTRLASLINTMYRAKGVIGDLSVYLPAILKEAGFMDMKCEKMRASIGGDADATPHKVTDVKGYDSEMWRELWIGLKGPVVEAGGYGFIETAEEYEALVEGSVVECKASKEAYTTFFAILARKPEM</sequence>
<evidence type="ECO:0008006" key="3">
    <source>
        <dbReference type="Google" id="ProtNLM"/>
    </source>
</evidence>
<protein>
    <recommendedName>
        <fullName evidence="3">S-adenosyl-L-methionine-dependent methyltransferase</fullName>
    </recommendedName>
</protein>
<name>A0AA38JM88_9AGAR</name>
<comment type="caution">
    <text evidence="1">The sequence shown here is derived from an EMBL/GenBank/DDBJ whole genome shotgun (WGS) entry which is preliminary data.</text>
</comment>
<dbReference type="PANTHER" id="PTHR43591:SF50">
    <property type="entry name" value="METHYLTRANSFERASE DOMAIN-CONTAINING PROTEIN-RELATED"/>
    <property type="match status" value="1"/>
</dbReference>
<evidence type="ECO:0000313" key="1">
    <source>
        <dbReference type="EMBL" id="KAJ3733483.1"/>
    </source>
</evidence>
<accession>A0AA38JM88</accession>
<dbReference type="AlphaFoldDB" id="A0AA38JM88"/>
<reference evidence="1" key="2">
    <citation type="journal article" date="2023" name="Proc. Natl. Acad. Sci. U.S.A.">
        <title>A global phylogenomic analysis of the shiitake genus Lentinula.</title>
        <authorList>
            <person name="Sierra-Patev S."/>
            <person name="Min B."/>
            <person name="Naranjo-Ortiz M."/>
            <person name="Looney B."/>
            <person name="Konkel Z."/>
            <person name="Slot J.C."/>
            <person name="Sakamoto Y."/>
            <person name="Steenwyk J.L."/>
            <person name="Rokas A."/>
            <person name="Carro J."/>
            <person name="Camarero S."/>
            <person name="Ferreira P."/>
            <person name="Molpeceres G."/>
            <person name="Ruiz-Duenas F.J."/>
            <person name="Serrano A."/>
            <person name="Henrissat B."/>
            <person name="Drula E."/>
            <person name="Hughes K.W."/>
            <person name="Mata J.L."/>
            <person name="Ishikawa N.K."/>
            <person name="Vargas-Isla R."/>
            <person name="Ushijima S."/>
            <person name="Smith C.A."/>
            <person name="Donoghue J."/>
            <person name="Ahrendt S."/>
            <person name="Andreopoulos W."/>
            <person name="He G."/>
            <person name="LaButti K."/>
            <person name="Lipzen A."/>
            <person name="Ng V."/>
            <person name="Riley R."/>
            <person name="Sandor L."/>
            <person name="Barry K."/>
            <person name="Martinez A.T."/>
            <person name="Xiao Y."/>
            <person name="Gibbons J.G."/>
            <person name="Terashima K."/>
            <person name="Grigoriev I.V."/>
            <person name="Hibbett D."/>
        </authorList>
    </citation>
    <scope>NUCLEOTIDE SEQUENCE</scope>
    <source>
        <strain evidence="1">ET3784</strain>
    </source>
</reference>
<gene>
    <name evidence="1" type="ORF">DFJ43DRAFT_1174293</name>
</gene>
<reference evidence="1" key="1">
    <citation type="submission" date="2022-08" db="EMBL/GenBank/DDBJ databases">
        <authorList>
            <consortium name="DOE Joint Genome Institute"/>
            <person name="Min B."/>
            <person name="Sierra-Patev S."/>
            <person name="Naranjo-Ortiz M."/>
            <person name="Looney B."/>
            <person name="Konkel Z."/>
            <person name="Slot J.C."/>
            <person name="Sakamoto Y."/>
            <person name="Steenwyk J.L."/>
            <person name="Rokas A."/>
            <person name="Carro J."/>
            <person name="Camarero S."/>
            <person name="Ferreira P."/>
            <person name="Molpeceres G."/>
            <person name="Ruiz-duenas F.J."/>
            <person name="Serrano A."/>
            <person name="Henrissat B."/>
            <person name="Drula E."/>
            <person name="Hughes K.W."/>
            <person name="Mata J.L."/>
            <person name="Ishikawa N.K."/>
            <person name="Vargas-Isla R."/>
            <person name="Ushijima S."/>
            <person name="Smith C.A."/>
            <person name="Ahrendt S."/>
            <person name="Andreopoulos W."/>
            <person name="He G."/>
            <person name="LaButti K."/>
            <person name="Lipzen A."/>
            <person name="Ng V."/>
            <person name="Riley R."/>
            <person name="Sandor L."/>
            <person name="Barry K."/>
            <person name="Martinez A.T."/>
            <person name="Xiao Y."/>
            <person name="Gibbons J.G."/>
            <person name="Terashima K."/>
            <person name="Hibbett D.S."/>
            <person name="Grigoriev I.V."/>
        </authorList>
    </citation>
    <scope>NUCLEOTIDE SEQUENCE</scope>
    <source>
        <strain evidence="1">ET3784</strain>
    </source>
</reference>
<dbReference type="Proteomes" id="UP001176059">
    <property type="component" value="Unassembled WGS sequence"/>
</dbReference>